<dbReference type="EMBL" id="JAROCY010000022">
    <property type="protein sequence ID" value="MDF8335192.1"/>
    <property type="molecule type" value="Genomic_DNA"/>
</dbReference>
<dbReference type="SUPFAM" id="SSF53448">
    <property type="entry name" value="Nucleotide-diphospho-sugar transferases"/>
    <property type="match status" value="1"/>
</dbReference>
<dbReference type="Proteomes" id="UP001222770">
    <property type="component" value="Unassembled WGS sequence"/>
</dbReference>
<name>A0ABT6CRJ0_9SPHN</name>
<dbReference type="PANTHER" id="PTHR22916">
    <property type="entry name" value="GLYCOSYLTRANSFERASE"/>
    <property type="match status" value="1"/>
</dbReference>
<feature type="domain" description="Glycosyltransferase 2-like" evidence="1">
    <location>
        <begin position="5"/>
        <end position="120"/>
    </location>
</feature>
<accession>A0ABT6CRJ0</accession>
<dbReference type="Pfam" id="PF00535">
    <property type="entry name" value="Glycos_transf_2"/>
    <property type="match status" value="1"/>
</dbReference>
<dbReference type="InterPro" id="IPR029044">
    <property type="entry name" value="Nucleotide-diphossugar_trans"/>
</dbReference>
<dbReference type="CDD" id="cd00761">
    <property type="entry name" value="Glyco_tranf_GTA_type"/>
    <property type="match status" value="1"/>
</dbReference>
<evidence type="ECO:0000259" key="1">
    <source>
        <dbReference type="Pfam" id="PF00535"/>
    </source>
</evidence>
<protein>
    <submittedName>
        <fullName evidence="2">Glycosyltransferase family 2 protein</fullName>
    </submittedName>
</protein>
<reference evidence="2 3" key="1">
    <citation type="submission" date="2023-03" db="EMBL/GenBank/DDBJ databases">
        <title>Novosphingobium cyanobacteriorum sp. nov., isolated from a eutrophic reservoir during the Microcystis bloom period.</title>
        <authorList>
            <person name="Kang M."/>
            <person name="Le V."/>
            <person name="Ko S.-R."/>
            <person name="Lee S.-A."/>
            <person name="Ahn C.-Y."/>
        </authorList>
    </citation>
    <scope>NUCLEOTIDE SEQUENCE [LARGE SCALE GENOMIC DNA]</scope>
    <source>
        <strain evidence="2 3">HBC54</strain>
    </source>
</reference>
<dbReference type="InterPro" id="IPR001173">
    <property type="entry name" value="Glyco_trans_2-like"/>
</dbReference>
<evidence type="ECO:0000313" key="2">
    <source>
        <dbReference type="EMBL" id="MDF8335192.1"/>
    </source>
</evidence>
<proteinExistence type="predicted"/>
<evidence type="ECO:0000313" key="3">
    <source>
        <dbReference type="Proteomes" id="UP001222770"/>
    </source>
</evidence>
<comment type="caution">
    <text evidence="2">The sequence shown here is derived from an EMBL/GenBank/DDBJ whole genome shotgun (WGS) entry which is preliminary data.</text>
</comment>
<organism evidence="2 3">
    <name type="scientific">Novosphingobium cyanobacteriorum</name>
    <dbReference type="NCBI Taxonomy" id="3024215"/>
    <lineage>
        <taxon>Bacteria</taxon>
        <taxon>Pseudomonadati</taxon>
        <taxon>Pseudomonadota</taxon>
        <taxon>Alphaproteobacteria</taxon>
        <taxon>Sphingomonadales</taxon>
        <taxon>Sphingomonadaceae</taxon>
        <taxon>Novosphingobium</taxon>
    </lineage>
</organism>
<keyword evidence="3" id="KW-1185">Reference proteome</keyword>
<sequence length="309" mass="34276">MPAVSIVVPCYNAADFIAEALSSVQRQTFEDWECIVVDDCSTDDSALIIKDMAAADQRIIAICLEQNGGASAARNAGFEKATGKWLTLLDADDAYASDRLSRLVALAEANDAEMVFDNQSIADYPSTVPVDVAFHWLTEDARPFSSENFFVESANFGRSINPGYMKPLFLRSFVEANRLRYDLSFRSGQDYMLYASAFAHEPRCFATGYCGYIYRRRAGSLSRSGGAHLRNHARLSEEILARYGERLSRPSQVALIARQRYFLRAASLHDVRVALRDRKPIHALVKALSHPGSFLAAAAAIRRSSLQGR</sequence>
<gene>
    <name evidence="2" type="ORF">POM99_18465</name>
</gene>
<dbReference type="PANTHER" id="PTHR22916:SF3">
    <property type="entry name" value="UDP-GLCNAC:BETAGAL BETA-1,3-N-ACETYLGLUCOSAMINYLTRANSFERASE-LIKE PROTEIN 1"/>
    <property type="match status" value="1"/>
</dbReference>
<dbReference type="RefSeq" id="WP_277280084.1">
    <property type="nucleotide sequence ID" value="NZ_JAROCY010000022.1"/>
</dbReference>
<dbReference type="Gene3D" id="3.90.550.10">
    <property type="entry name" value="Spore Coat Polysaccharide Biosynthesis Protein SpsA, Chain A"/>
    <property type="match status" value="1"/>
</dbReference>